<dbReference type="InterPro" id="IPR000387">
    <property type="entry name" value="Tyr_Pase_dom"/>
</dbReference>
<feature type="region of interest" description="Disordered" evidence="9">
    <location>
        <begin position="649"/>
        <end position="705"/>
    </location>
</feature>
<feature type="domain" description="Tyrosine specific protein phosphatases" evidence="11">
    <location>
        <begin position="563"/>
        <end position="620"/>
    </location>
</feature>
<accession>A0A182PL17</accession>
<feature type="compositionally biased region" description="Low complexity" evidence="9">
    <location>
        <begin position="144"/>
        <end position="156"/>
    </location>
</feature>
<feature type="region of interest" description="Disordered" evidence="9">
    <location>
        <begin position="1499"/>
        <end position="1532"/>
    </location>
</feature>
<feature type="compositionally biased region" description="Low complexity" evidence="9">
    <location>
        <begin position="72"/>
        <end position="83"/>
    </location>
</feature>
<dbReference type="PANTHER" id="PTHR45864">
    <property type="entry name" value="SLINGSHOT PROTEIN PHOSPHATASE HOMOLOG"/>
    <property type="match status" value="1"/>
</dbReference>
<feature type="domain" description="DEK-C" evidence="12">
    <location>
        <begin position="442"/>
        <end position="497"/>
    </location>
</feature>
<evidence type="ECO:0000256" key="2">
    <source>
        <dbReference type="ARBA" id="ARBA00009580"/>
    </source>
</evidence>
<evidence type="ECO:0000256" key="6">
    <source>
        <dbReference type="ARBA" id="ARBA00022912"/>
    </source>
</evidence>
<feature type="compositionally biased region" description="Low complexity" evidence="9">
    <location>
        <begin position="974"/>
        <end position="992"/>
    </location>
</feature>
<dbReference type="CDD" id="cd14513">
    <property type="entry name" value="DSP_slingshot"/>
    <property type="match status" value="1"/>
</dbReference>
<feature type="compositionally biased region" description="Low complexity" evidence="9">
    <location>
        <begin position="1665"/>
        <end position="1682"/>
    </location>
</feature>
<dbReference type="PANTHER" id="PTHR45864:SF2">
    <property type="entry name" value="PROTEIN PHOSPHATASE SLINGSHOT"/>
    <property type="match status" value="1"/>
</dbReference>
<evidence type="ECO:0000256" key="7">
    <source>
        <dbReference type="ARBA" id="ARBA00023212"/>
    </source>
</evidence>
<dbReference type="STRING" id="199890.A0A182PL17"/>
<feature type="region of interest" description="Disordered" evidence="9">
    <location>
        <begin position="1229"/>
        <end position="1255"/>
    </location>
</feature>
<evidence type="ECO:0000259" key="12">
    <source>
        <dbReference type="PROSITE" id="PS51998"/>
    </source>
</evidence>
<feature type="compositionally biased region" description="Low complexity" evidence="9">
    <location>
        <begin position="1620"/>
        <end position="1654"/>
    </location>
</feature>
<dbReference type="InterPro" id="IPR016130">
    <property type="entry name" value="Tyr_Pase_AS"/>
</dbReference>
<evidence type="ECO:0000256" key="9">
    <source>
        <dbReference type="SAM" id="MobiDB-lite"/>
    </source>
</evidence>
<dbReference type="InterPro" id="IPR020422">
    <property type="entry name" value="TYR_PHOSPHATASE_DUAL_dom"/>
</dbReference>
<evidence type="ECO:0000256" key="5">
    <source>
        <dbReference type="ARBA" id="ARBA00022801"/>
    </source>
</evidence>
<reference evidence="13" key="2">
    <citation type="submission" date="2020-05" db="UniProtKB">
        <authorList>
            <consortium name="EnsemblMetazoa"/>
        </authorList>
    </citation>
    <scope>IDENTIFICATION</scope>
    <source>
        <strain evidence="13">Epiroticus2</strain>
    </source>
</reference>
<feature type="domain" description="Tyrosine-protein phosphatase" evidence="10">
    <location>
        <begin position="501"/>
        <end position="642"/>
    </location>
</feature>
<keyword evidence="7" id="KW-0206">Cytoskeleton</keyword>
<dbReference type="VEuPathDB" id="VectorBase:AEPI007634"/>
<evidence type="ECO:0000256" key="1">
    <source>
        <dbReference type="ARBA" id="ARBA00004245"/>
    </source>
</evidence>
<keyword evidence="4" id="KW-0963">Cytoplasm</keyword>
<feature type="region of interest" description="Disordered" evidence="9">
    <location>
        <begin position="1617"/>
        <end position="1697"/>
    </location>
</feature>
<evidence type="ECO:0000259" key="11">
    <source>
        <dbReference type="PROSITE" id="PS50056"/>
    </source>
</evidence>
<keyword evidence="6" id="KW-0904">Protein phosphatase</keyword>
<feature type="region of interest" description="Disordered" evidence="9">
    <location>
        <begin position="971"/>
        <end position="1018"/>
    </location>
</feature>
<keyword evidence="5" id="KW-0378">Hydrolase</keyword>
<dbReference type="InterPro" id="IPR043587">
    <property type="entry name" value="Phosphatase_SSH-like"/>
</dbReference>
<dbReference type="EC" id="3.1.3.16" evidence="3"/>
<dbReference type="InterPro" id="IPR014876">
    <property type="entry name" value="DEK_C"/>
</dbReference>
<evidence type="ECO:0000256" key="4">
    <source>
        <dbReference type="ARBA" id="ARBA00022490"/>
    </source>
</evidence>
<dbReference type="GO" id="GO:0030837">
    <property type="term" value="P:negative regulation of actin filament polymerization"/>
    <property type="evidence" value="ECO:0007669"/>
    <property type="project" value="InterPro"/>
</dbReference>
<feature type="compositionally biased region" description="Low complexity" evidence="9">
    <location>
        <begin position="1476"/>
        <end position="1485"/>
    </location>
</feature>
<dbReference type="FunFam" id="3.90.190.10:FF:000004">
    <property type="entry name" value="Protein phosphatase Slingshot homolog 2"/>
    <property type="match status" value="1"/>
</dbReference>
<feature type="region of interest" description="Disordered" evidence="9">
    <location>
        <begin position="1404"/>
        <end position="1425"/>
    </location>
</feature>
<feature type="region of interest" description="Disordered" evidence="9">
    <location>
        <begin position="422"/>
        <end position="446"/>
    </location>
</feature>
<feature type="region of interest" description="Disordered" evidence="9">
    <location>
        <begin position="1088"/>
        <end position="1134"/>
    </location>
</feature>
<dbReference type="Gene3D" id="3.90.190.10">
    <property type="entry name" value="Protein tyrosine phosphatase superfamily"/>
    <property type="match status" value="1"/>
</dbReference>
<dbReference type="InterPro" id="IPR043588">
    <property type="entry name" value="SSH-N"/>
</dbReference>
<feature type="compositionally biased region" description="Polar residues" evidence="9">
    <location>
        <begin position="1231"/>
        <end position="1242"/>
    </location>
</feature>
<feature type="compositionally biased region" description="Polar residues" evidence="9">
    <location>
        <begin position="695"/>
        <end position="705"/>
    </location>
</feature>
<feature type="region of interest" description="Disordered" evidence="9">
    <location>
        <begin position="39"/>
        <end position="83"/>
    </location>
</feature>
<comment type="similarity">
    <text evidence="2">Belongs to the protein-tyrosine phosphatase family.</text>
</comment>
<dbReference type="Pfam" id="PF23040">
    <property type="entry name" value="PH_SSH1-like_1st"/>
    <property type="match status" value="2"/>
</dbReference>
<dbReference type="InterPro" id="IPR029021">
    <property type="entry name" value="Prot-tyrosine_phosphatase-like"/>
</dbReference>
<feature type="region of interest" description="Disordered" evidence="9">
    <location>
        <begin position="726"/>
        <end position="750"/>
    </location>
</feature>
<dbReference type="InterPro" id="IPR000340">
    <property type="entry name" value="Dual-sp_phosphatase_cat-dom"/>
</dbReference>
<dbReference type="Pfam" id="PF08766">
    <property type="entry name" value="DEK_C"/>
    <property type="match status" value="1"/>
</dbReference>
<evidence type="ECO:0000256" key="3">
    <source>
        <dbReference type="ARBA" id="ARBA00013081"/>
    </source>
</evidence>
<dbReference type="SMART" id="SM00195">
    <property type="entry name" value="DSPc"/>
    <property type="match status" value="1"/>
</dbReference>
<feature type="compositionally biased region" description="Low complexity" evidence="9">
    <location>
        <begin position="1499"/>
        <end position="1530"/>
    </location>
</feature>
<dbReference type="GO" id="GO:0005856">
    <property type="term" value="C:cytoskeleton"/>
    <property type="evidence" value="ECO:0007669"/>
    <property type="project" value="UniProtKB-SubCell"/>
</dbReference>
<proteinExistence type="inferred from homology"/>
<dbReference type="PROSITE" id="PS50056">
    <property type="entry name" value="TYR_PHOSPHATASE_2"/>
    <property type="match status" value="1"/>
</dbReference>
<feature type="region of interest" description="Disordered" evidence="9">
    <location>
        <begin position="137"/>
        <end position="158"/>
    </location>
</feature>
<keyword evidence="14" id="KW-1185">Reference proteome</keyword>
<reference evidence="14" key="1">
    <citation type="submission" date="2013-03" db="EMBL/GenBank/DDBJ databases">
        <title>The Genome Sequence of Anopheles epiroticus epiroticus2.</title>
        <authorList>
            <consortium name="The Broad Institute Genomics Platform"/>
            <person name="Neafsey D.E."/>
            <person name="Howell P."/>
            <person name="Walker B."/>
            <person name="Young S.K."/>
            <person name="Zeng Q."/>
            <person name="Gargeya S."/>
            <person name="Fitzgerald M."/>
            <person name="Haas B."/>
            <person name="Abouelleil A."/>
            <person name="Allen A.W."/>
            <person name="Alvarado L."/>
            <person name="Arachchi H.M."/>
            <person name="Berlin A.M."/>
            <person name="Chapman S.B."/>
            <person name="Gainer-Dewar J."/>
            <person name="Goldberg J."/>
            <person name="Griggs A."/>
            <person name="Gujja S."/>
            <person name="Hansen M."/>
            <person name="Howarth C."/>
            <person name="Imamovic A."/>
            <person name="Ireland A."/>
            <person name="Larimer J."/>
            <person name="McCowan C."/>
            <person name="Murphy C."/>
            <person name="Pearson M."/>
            <person name="Poon T.W."/>
            <person name="Priest M."/>
            <person name="Roberts A."/>
            <person name="Saif S."/>
            <person name="Shea T."/>
            <person name="Sisk P."/>
            <person name="Sykes S."/>
            <person name="Wortman J."/>
            <person name="Nusbaum C."/>
            <person name="Birren B."/>
        </authorList>
    </citation>
    <scope>NUCLEOTIDE SEQUENCE [LARGE SCALE GENOMIC DNA]</scope>
    <source>
        <strain evidence="14">Epiroticus2</strain>
    </source>
</reference>
<feature type="compositionally biased region" description="Polar residues" evidence="9">
    <location>
        <begin position="1104"/>
        <end position="1120"/>
    </location>
</feature>
<evidence type="ECO:0000259" key="10">
    <source>
        <dbReference type="PROSITE" id="PS50054"/>
    </source>
</evidence>
<organism evidence="13 14">
    <name type="scientific">Anopheles epiroticus</name>
    <dbReference type="NCBI Taxonomy" id="199890"/>
    <lineage>
        <taxon>Eukaryota</taxon>
        <taxon>Metazoa</taxon>
        <taxon>Ecdysozoa</taxon>
        <taxon>Arthropoda</taxon>
        <taxon>Hexapoda</taxon>
        <taxon>Insecta</taxon>
        <taxon>Pterygota</taxon>
        <taxon>Neoptera</taxon>
        <taxon>Endopterygota</taxon>
        <taxon>Diptera</taxon>
        <taxon>Nematocera</taxon>
        <taxon>Culicoidea</taxon>
        <taxon>Culicidae</taxon>
        <taxon>Anophelinae</taxon>
        <taxon>Anopheles</taxon>
    </lineage>
</organism>
<sequence length="1779" mass="189836">MLGSNEHLRASCEDHLSATGITAANASIDVSGSSSNVHCVSNDDAANRPSAAGTVETGESKVEGKAASRPASSCSSGSSSSSSDIQQHLQSMFCLLRPEETLKMAVKLESLRTGRTRYLVVVSRTVISKRHSTGTPYLSGNGSGNSSISNNSSTSTWQMAGAPATSTATVASQLLGRISATMPFGQHLRQGSCGSETFSGIDTYVSSLDNCVLSVGTTGGGRLPGGNATCRSDQCDSKANSRIISSTAGDEVVTPANISDCVCVPLIPPSLDDTALSDKRNCSNESACAFEQGEPKNLHQHPNSNSAIAVEGGKKIEESCLLGIDCNERTTVGLVLKVLADTSIRLDGDGGFSVSSCGKQHIFKPVSVQAMWSALQTLHKASFKAREHNFFAGGPSHDWVAYYEAHIDSDRSCLNEWNAMDSLESRRPPSPGSIRNKPTEREETESVIRSKLKEVMMSVDLDDVTSKFIRGRLEELLDMDLGEYKPFIDAEMLVILGQMDAPTEIFDHVYLGSEWNASNLEELQRNGVHHILNVTREIDNFFPGLFHYCNVRVYDDEKTDLLRHWDNTFKFISRAKMEGSKVLVHCKMGISRSASVVIAYAMKANGWDFQHALRHVKEKRSCIKPNKNFLMQLETYQGMLDAMKNKEKLQRSKSETNLKLAGAKEGRSLPGSEPTPLIQALNGAGGGQTSGKKLATTSVHSATTGKDTDVPEVIAMEKNVAEKIAQDVDKSDGGSSRGRARTRQIKQQPAAHQQLLRQYEALCSEKPQLCEQDMSTITADPATSSKAAKFLANLLIPTATYAPWNPYEGRIGTRYSGALKRHKSLSPESLNPRWPDNFDFETSSLAHVAKPFAEISKASRTRTMLELENATESCAVAGPSGSGRRKQQSYSLEHLHGGALDMRSPCTETKTIRMPCGNGQNYSVSPNQIVHLQDKLPSGCVRNAGSSIKATTTANPTNLAQTRTGSFLRKLFPSNSVNNHNSNNNSNNQNSNVGAEHQVDGSSSQSLTTTVPSTIPSSSSVSLVSTVKTIVSELECNSNCNIPIAPPPLLTDPGTVLTGSVPIPIASVAAEAAAVAVASAIREASRKNIDHGSTDTKTSSSTSFPVSTDTQNSSRTNNPEQWDPGENTVPMSEGKSDAICWTSSSQIIQQCSATEFTEPTSSDAKSTVEISEHIVEPEPESGAANVSKVPEESVMQQCSWNSFDSSCTGIDESRVVSYASSISQRCLPLSQPGTVGSSSSASPYDEKEDIPWHPGTVKRTKKRIEERGTAVAAGPLKWNGPSLFSTLTDKSAVNQDSSISATHHLPAQHTADLGRANGIHGRQGMVSSSYARLSASAPDSYNLYAETGNRSGSVGANASSDPLRANKRQTKLNHQLSFEGTENSLSRTGEPAASYCLRVSFRGSSSGSGSTANQQQQHEMDDGTEEDAFNAGKVRNLKMNFEAKSNDRRQGQKKVRSLPSSPVAVHVSMGSQTKRSATQSVTSTDVSTASATTAALSTAVPSTASSSSSSSAPGAVTVSPTNKNNNQTKTPLEDVTVRDLVDRYEVHGPRMRPTGSNSLSRVQRPRSVFENLKQAGGGSGKAFTQTLNSLSHSTTQLRHDESMRPPVPATVRGLVIPQLSGNSGSGSTNYSSNNNNNNNNSNSNPGNTSGTSYNAQSGRVSAGPSASSNVNNSSNTKNNNNSRIGLQQAGGTADGGVAVATVGGKRTQQHGRTHPLAKISPNARHHHHHLHMHHLVHHKQYAVGQLQPHRHIGVPPGPGVSGTTGPSATTVTANAYNTM</sequence>
<dbReference type="Proteomes" id="UP000075885">
    <property type="component" value="Unassembled WGS sequence"/>
</dbReference>
<dbReference type="PROSITE" id="PS00383">
    <property type="entry name" value="TYR_PHOSPHATASE_1"/>
    <property type="match status" value="1"/>
</dbReference>
<dbReference type="PROSITE" id="PS51998">
    <property type="entry name" value="DEK_C"/>
    <property type="match status" value="1"/>
</dbReference>
<name>A0A182PL17_9DIPT</name>
<dbReference type="EnsemblMetazoa" id="AEPI007634-RA">
    <property type="protein sequence ID" value="AEPI007634-PA"/>
    <property type="gene ID" value="AEPI007634"/>
</dbReference>
<dbReference type="PROSITE" id="PS50054">
    <property type="entry name" value="TYR_PHOSPHATASE_DUAL"/>
    <property type="match status" value="1"/>
</dbReference>
<evidence type="ECO:0000313" key="14">
    <source>
        <dbReference type="Proteomes" id="UP000075885"/>
    </source>
</evidence>
<feature type="compositionally biased region" description="Low complexity" evidence="9">
    <location>
        <begin position="1006"/>
        <end position="1018"/>
    </location>
</feature>
<feature type="region of interest" description="Disordered" evidence="9">
    <location>
        <begin position="1441"/>
        <end position="1485"/>
    </location>
</feature>
<dbReference type="Pfam" id="PF00782">
    <property type="entry name" value="DSPc"/>
    <property type="match status" value="1"/>
</dbReference>
<dbReference type="SUPFAM" id="SSF52799">
    <property type="entry name" value="(Phosphotyrosine protein) phosphatases II"/>
    <property type="match status" value="1"/>
</dbReference>
<feature type="compositionally biased region" description="Basic and acidic residues" evidence="9">
    <location>
        <begin position="649"/>
        <end position="667"/>
    </location>
</feature>
<protein>
    <recommendedName>
        <fullName evidence="3">protein-serine/threonine phosphatase</fullName>
        <ecNumber evidence="3">3.1.3.16</ecNumber>
    </recommendedName>
</protein>
<comment type="catalytic activity">
    <reaction evidence="8">
        <text>O-phospho-L-threonyl-[protein] + H2O = L-threonyl-[protein] + phosphate</text>
        <dbReference type="Rhea" id="RHEA:47004"/>
        <dbReference type="Rhea" id="RHEA-COMP:11060"/>
        <dbReference type="Rhea" id="RHEA-COMP:11605"/>
        <dbReference type="ChEBI" id="CHEBI:15377"/>
        <dbReference type="ChEBI" id="CHEBI:30013"/>
        <dbReference type="ChEBI" id="CHEBI:43474"/>
        <dbReference type="ChEBI" id="CHEBI:61977"/>
        <dbReference type="EC" id="3.1.3.16"/>
    </reaction>
</comment>
<feature type="compositionally biased region" description="Basic and acidic residues" evidence="9">
    <location>
        <begin position="437"/>
        <end position="446"/>
    </location>
</feature>
<comment type="subcellular location">
    <subcellularLocation>
        <location evidence="1">Cytoplasm</location>
        <location evidence="1">Cytoskeleton</location>
    </subcellularLocation>
</comment>
<dbReference type="GO" id="GO:0004722">
    <property type="term" value="F:protein serine/threonine phosphatase activity"/>
    <property type="evidence" value="ECO:0007669"/>
    <property type="project" value="UniProtKB-EC"/>
</dbReference>
<evidence type="ECO:0000256" key="8">
    <source>
        <dbReference type="ARBA" id="ARBA00048336"/>
    </source>
</evidence>
<dbReference type="GO" id="GO:0003779">
    <property type="term" value="F:actin binding"/>
    <property type="evidence" value="ECO:0007669"/>
    <property type="project" value="InterPro"/>
</dbReference>
<evidence type="ECO:0000313" key="13">
    <source>
        <dbReference type="EnsemblMetazoa" id="AEPI007634-PA"/>
    </source>
</evidence>